<dbReference type="Proteomes" id="UP000029843">
    <property type="component" value="Unassembled WGS sequence"/>
</dbReference>
<dbReference type="CDD" id="cd20491">
    <property type="entry name" value="cupin_KduI_C"/>
    <property type="match status" value="1"/>
</dbReference>
<dbReference type="InterPro" id="IPR011051">
    <property type="entry name" value="RmlC_Cupin_sf"/>
</dbReference>
<evidence type="ECO:0000256" key="4">
    <source>
        <dbReference type="ARBA" id="ARBA00022723"/>
    </source>
</evidence>
<evidence type="ECO:0000256" key="5">
    <source>
        <dbReference type="ARBA" id="ARBA00022833"/>
    </source>
</evidence>
<comment type="similarity">
    <text evidence="3 7">Belongs to the KduI family.</text>
</comment>
<dbReference type="InterPro" id="IPR007045">
    <property type="entry name" value="KduI"/>
</dbReference>
<dbReference type="PANTHER" id="PTHR38461:SF1">
    <property type="entry name" value="4-DEOXY-L-THREO-5-HEXOSULOSE-URONATE KETOL-ISOMERASE"/>
    <property type="match status" value="1"/>
</dbReference>
<dbReference type="Pfam" id="PF04962">
    <property type="entry name" value="KduI"/>
    <property type="match status" value="1"/>
</dbReference>
<comment type="cofactor">
    <cofactor evidence="7">
        <name>Zn(2+)</name>
        <dbReference type="ChEBI" id="CHEBI:29105"/>
    </cofactor>
    <text evidence="7">Binds 1 zinc ion per subunit.</text>
</comment>
<reference evidence="8 9" key="1">
    <citation type="submission" date="2014-08" db="EMBL/GenBank/DDBJ databases">
        <title>Genomic and Phenotypic Diversity of Colwellia psychrerythraea strains from Disparate Marine Basins.</title>
        <authorList>
            <person name="Techtmann S.M."/>
            <person name="Stelling S.C."/>
            <person name="Utturkar S.M."/>
            <person name="Alshibli N."/>
            <person name="Harris A."/>
            <person name="Brown S.D."/>
            <person name="Hazen T.C."/>
        </authorList>
    </citation>
    <scope>NUCLEOTIDE SEQUENCE [LARGE SCALE GENOMIC DNA]</scope>
    <source>
        <strain evidence="8 9">ND2E</strain>
    </source>
</reference>
<comment type="caution">
    <text evidence="8">The sequence shown here is derived from an EMBL/GenBank/DDBJ whole genome shotgun (WGS) entry which is preliminary data.</text>
</comment>
<dbReference type="InterPro" id="IPR014710">
    <property type="entry name" value="RmlC-like_jellyroll"/>
</dbReference>
<dbReference type="PIRSF" id="PIRSF006625">
    <property type="entry name" value="KduI"/>
    <property type="match status" value="1"/>
</dbReference>
<evidence type="ECO:0000313" key="9">
    <source>
        <dbReference type="Proteomes" id="UP000029843"/>
    </source>
</evidence>
<evidence type="ECO:0000256" key="6">
    <source>
        <dbReference type="ARBA" id="ARBA00023235"/>
    </source>
</evidence>
<dbReference type="PANTHER" id="PTHR38461">
    <property type="entry name" value="4-DEOXY-L-THREO-5-HEXOSULOSE-URONATE KETOL-ISOMERASE"/>
    <property type="match status" value="1"/>
</dbReference>
<organism evidence="8 9">
    <name type="scientific">Colwellia psychrerythraea</name>
    <name type="common">Vibrio psychroerythus</name>
    <dbReference type="NCBI Taxonomy" id="28229"/>
    <lineage>
        <taxon>Bacteria</taxon>
        <taxon>Pseudomonadati</taxon>
        <taxon>Pseudomonadota</taxon>
        <taxon>Gammaproteobacteria</taxon>
        <taxon>Alteromonadales</taxon>
        <taxon>Colwelliaceae</taxon>
        <taxon>Colwellia</taxon>
    </lineage>
</organism>
<feature type="binding site" evidence="7">
    <location>
        <position position="200"/>
    </location>
    <ligand>
        <name>Zn(2+)</name>
        <dbReference type="ChEBI" id="CHEBI:29105"/>
    </ligand>
</feature>
<dbReference type="AlphaFoldDB" id="A0A099KC35"/>
<dbReference type="GO" id="GO:0045490">
    <property type="term" value="P:pectin catabolic process"/>
    <property type="evidence" value="ECO:0007669"/>
    <property type="project" value="UniProtKB-UniRule"/>
</dbReference>
<dbReference type="HAMAP" id="MF_00687">
    <property type="entry name" value="KduI"/>
    <property type="match status" value="1"/>
</dbReference>
<proteinExistence type="inferred from homology"/>
<evidence type="ECO:0000256" key="7">
    <source>
        <dbReference type="HAMAP-Rule" id="MF_00687"/>
    </source>
</evidence>
<keyword evidence="5 7" id="KW-0862">Zinc</keyword>
<dbReference type="GO" id="GO:0008270">
    <property type="term" value="F:zinc ion binding"/>
    <property type="evidence" value="ECO:0007669"/>
    <property type="project" value="UniProtKB-UniRule"/>
</dbReference>
<keyword evidence="6 7" id="KW-0413">Isomerase</keyword>
<dbReference type="Gene3D" id="2.60.120.10">
    <property type="entry name" value="Jelly Rolls"/>
    <property type="match status" value="1"/>
</dbReference>
<dbReference type="SUPFAM" id="SSF51182">
    <property type="entry name" value="RmlC-like cupins"/>
    <property type="match status" value="1"/>
</dbReference>
<dbReference type="InterPro" id="IPR027449">
    <property type="entry name" value="KduI_N"/>
</dbReference>
<evidence type="ECO:0000256" key="2">
    <source>
        <dbReference type="ARBA" id="ARBA00005148"/>
    </source>
</evidence>
<dbReference type="RefSeq" id="WP_033095120.1">
    <property type="nucleotide sequence ID" value="NZ_JQED01000047.1"/>
</dbReference>
<feature type="binding site" evidence="7">
    <location>
        <position position="198"/>
    </location>
    <ligand>
        <name>Zn(2+)</name>
        <dbReference type="ChEBI" id="CHEBI:29105"/>
    </ligand>
</feature>
<dbReference type="UniPathway" id="UPA00545">
    <property type="reaction ID" value="UER00826"/>
</dbReference>
<name>A0A099KC35_COLPS</name>
<dbReference type="GO" id="GO:0008697">
    <property type="term" value="F:4-deoxy-L-threo-5-hexosulose-uronate ketol-isomerase activity"/>
    <property type="evidence" value="ECO:0007669"/>
    <property type="project" value="UniProtKB-UniRule"/>
</dbReference>
<keyword evidence="4 7" id="KW-0479">Metal-binding</keyword>
<sequence length="280" mass="31716">MSIDYENRYAIGQNEAKNFDTKQLRENFLSEDLFQQDKIKLVYTHYERYIVGGVVPINAALELSAIDPLKAKNFLDRRELGIINIGEQGIVSVDGEEFVLNNKEALYVGAGNKTVIFSSANKNSPARFYLNSAPAHKSYPNKKVTREDANVLELGSLETSNERSIYQLIINGVVETCQLQMGMTCLKPGSVWNTMPAHQHDRRMEAYLYFDLAEDQAVSHFMGEPKETRVMWVGNEQAMISPAWSIHSGAGTSNYSFIWGMAGENLDYDDMDKYMPNELR</sequence>
<comment type="pathway">
    <text evidence="2 7">Glycan metabolism; pectin degradation; 2-dehydro-3-deoxy-D-gluconate from pectin: step 4/5.</text>
</comment>
<evidence type="ECO:0000256" key="1">
    <source>
        <dbReference type="ARBA" id="ARBA00000552"/>
    </source>
</evidence>
<protein>
    <recommendedName>
        <fullName evidence="7">4-deoxy-L-threo-5-hexosulose-uronate ketol-isomerase</fullName>
        <ecNumber evidence="7">5.3.1.17</ecNumber>
    </recommendedName>
    <alternativeName>
        <fullName evidence="7">5-keto-4-deoxyuronate isomerase</fullName>
    </alternativeName>
    <alternativeName>
        <fullName evidence="7">DKI isomerase</fullName>
    </alternativeName>
</protein>
<comment type="function">
    <text evidence="7">Catalyzes the isomerization of 5-dehydro-4-deoxy-D-glucuronate to 3-deoxy-D-glycero-2,5-hexodiulosonate.</text>
</comment>
<dbReference type="GO" id="GO:0019698">
    <property type="term" value="P:D-galacturonate catabolic process"/>
    <property type="evidence" value="ECO:0007669"/>
    <property type="project" value="TreeGrafter"/>
</dbReference>
<dbReference type="CDD" id="cd20294">
    <property type="entry name" value="cupin_KduI_N"/>
    <property type="match status" value="1"/>
</dbReference>
<dbReference type="OrthoDB" id="9770644at2"/>
<dbReference type="GO" id="GO:0042840">
    <property type="term" value="P:D-glucuronate catabolic process"/>
    <property type="evidence" value="ECO:0007669"/>
    <property type="project" value="TreeGrafter"/>
</dbReference>
<feature type="binding site" evidence="7">
    <location>
        <position position="205"/>
    </location>
    <ligand>
        <name>Zn(2+)</name>
        <dbReference type="ChEBI" id="CHEBI:29105"/>
    </ligand>
</feature>
<gene>
    <name evidence="7" type="primary">kduI</name>
    <name evidence="8" type="ORF">ND2E_4130</name>
</gene>
<dbReference type="EC" id="5.3.1.17" evidence="7"/>
<evidence type="ECO:0000313" key="8">
    <source>
        <dbReference type="EMBL" id="KGJ88294.1"/>
    </source>
</evidence>
<dbReference type="Gene3D" id="2.60.120.520">
    <property type="entry name" value="pectin degrading enzyme 5-keto 4- deoxyuronate isomerase, domain 1"/>
    <property type="match status" value="1"/>
</dbReference>
<dbReference type="NCBIfam" id="NF002091">
    <property type="entry name" value="PRK00924.1"/>
    <property type="match status" value="1"/>
</dbReference>
<evidence type="ECO:0000256" key="3">
    <source>
        <dbReference type="ARBA" id="ARBA00008086"/>
    </source>
</evidence>
<feature type="binding site" evidence="7">
    <location>
        <position position="247"/>
    </location>
    <ligand>
        <name>Zn(2+)</name>
        <dbReference type="ChEBI" id="CHEBI:29105"/>
    </ligand>
</feature>
<comment type="catalytic activity">
    <reaction evidence="1 7">
        <text>5-dehydro-4-deoxy-D-glucuronate = 3-deoxy-D-glycero-2,5-hexodiulosonate</text>
        <dbReference type="Rhea" id="RHEA:23896"/>
        <dbReference type="ChEBI" id="CHEBI:17117"/>
        <dbReference type="ChEBI" id="CHEBI:29071"/>
        <dbReference type="EC" id="5.3.1.17"/>
    </reaction>
</comment>
<accession>A0A099KC35</accession>
<dbReference type="PATRIC" id="fig|28229.4.peg.3468"/>
<dbReference type="EMBL" id="JQED01000047">
    <property type="protein sequence ID" value="KGJ88294.1"/>
    <property type="molecule type" value="Genomic_DNA"/>
</dbReference>
<dbReference type="InterPro" id="IPR021120">
    <property type="entry name" value="KduI/IolB_isomerase"/>
</dbReference>